<name>A0ABR6HR98_9RHOB</name>
<feature type="region of interest" description="Disordered" evidence="1">
    <location>
        <begin position="1"/>
        <end position="61"/>
    </location>
</feature>
<dbReference type="RefSeq" id="WP_183474547.1">
    <property type="nucleotide sequence ID" value="NZ_JACIBX010000010.1"/>
</dbReference>
<dbReference type="Proteomes" id="UP000576152">
    <property type="component" value="Unassembled WGS sequence"/>
</dbReference>
<evidence type="ECO:0000313" key="2">
    <source>
        <dbReference type="EMBL" id="MBB3713062.1"/>
    </source>
</evidence>
<keyword evidence="2" id="KW-0396">Initiation factor</keyword>
<accession>A0ABR6HR98</accession>
<keyword evidence="3" id="KW-1185">Reference proteome</keyword>
<reference evidence="2 3" key="1">
    <citation type="submission" date="2020-08" db="EMBL/GenBank/DDBJ databases">
        <title>Genomic Encyclopedia of Type Strains, Phase III (KMG-III): the genomes of soil and plant-associated and newly described type strains.</title>
        <authorList>
            <person name="Whitman W."/>
        </authorList>
    </citation>
    <scope>NUCLEOTIDE SEQUENCE [LARGE SCALE GENOMIC DNA]</scope>
    <source>
        <strain evidence="2 3">CECT 8572</strain>
    </source>
</reference>
<dbReference type="EMBL" id="JACIBX010000010">
    <property type="protein sequence ID" value="MBB3713062.1"/>
    <property type="molecule type" value="Genomic_DNA"/>
</dbReference>
<organism evidence="2 3">
    <name type="scientific">Limimaricola variabilis</name>
    <dbReference type="NCBI Taxonomy" id="1492771"/>
    <lineage>
        <taxon>Bacteria</taxon>
        <taxon>Pseudomonadati</taxon>
        <taxon>Pseudomonadota</taxon>
        <taxon>Alphaproteobacteria</taxon>
        <taxon>Rhodobacterales</taxon>
        <taxon>Paracoccaceae</taxon>
        <taxon>Limimaricola</taxon>
    </lineage>
</organism>
<proteinExistence type="predicted"/>
<feature type="compositionally biased region" description="Low complexity" evidence="1">
    <location>
        <begin position="36"/>
        <end position="46"/>
    </location>
</feature>
<evidence type="ECO:0000256" key="1">
    <source>
        <dbReference type="SAM" id="MobiDB-lite"/>
    </source>
</evidence>
<evidence type="ECO:0000313" key="3">
    <source>
        <dbReference type="Proteomes" id="UP000576152"/>
    </source>
</evidence>
<comment type="caution">
    <text evidence="2">The sequence shown here is derived from an EMBL/GenBank/DDBJ whole genome shotgun (WGS) entry which is preliminary data.</text>
</comment>
<protein>
    <submittedName>
        <fullName evidence="2">Translation initiation factor 2 beta subunit (eIF-2beta)/eIF-5</fullName>
    </submittedName>
</protein>
<feature type="compositionally biased region" description="Basic and acidic residues" evidence="1">
    <location>
        <begin position="15"/>
        <end position="34"/>
    </location>
</feature>
<dbReference type="GO" id="GO:0003743">
    <property type="term" value="F:translation initiation factor activity"/>
    <property type="evidence" value="ECO:0007669"/>
    <property type="project" value="UniProtKB-KW"/>
</dbReference>
<gene>
    <name evidence="2" type="ORF">FHS00_002663</name>
</gene>
<sequence>MPKSLDFSRLQQFEPESRQRTAPRDEVRPRREAPDSSFSESSREGSYAASPARWPSRQEVRDGQISIKAPLDIIERFKLLCKSDRRTYADMLDILMREFEGQGRR</sequence>
<keyword evidence="2" id="KW-0648">Protein biosynthesis</keyword>